<proteinExistence type="predicted"/>
<dbReference type="EMBL" id="VFPP01000001">
    <property type="protein sequence ID" value="TQM77854.1"/>
    <property type="molecule type" value="Genomic_DNA"/>
</dbReference>
<evidence type="ECO:0000256" key="2">
    <source>
        <dbReference type="SAM" id="Phobius"/>
    </source>
</evidence>
<keyword evidence="4" id="KW-1185">Reference proteome</keyword>
<protein>
    <submittedName>
        <fullName evidence="3">Uncharacterized protein</fullName>
    </submittedName>
</protein>
<gene>
    <name evidence="3" type="ORF">FHX81_0099</name>
</gene>
<evidence type="ECO:0000256" key="1">
    <source>
        <dbReference type="SAM" id="MobiDB-lite"/>
    </source>
</evidence>
<organism evidence="3 4">
    <name type="scientific">Saccharothrix saharensis</name>
    <dbReference type="NCBI Taxonomy" id="571190"/>
    <lineage>
        <taxon>Bacteria</taxon>
        <taxon>Bacillati</taxon>
        <taxon>Actinomycetota</taxon>
        <taxon>Actinomycetes</taxon>
        <taxon>Pseudonocardiales</taxon>
        <taxon>Pseudonocardiaceae</taxon>
        <taxon>Saccharothrix</taxon>
    </lineage>
</organism>
<keyword evidence="2" id="KW-1133">Transmembrane helix</keyword>
<keyword evidence="2" id="KW-0472">Membrane</keyword>
<dbReference type="OrthoDB" id="3638627at2"/>
<dbReference type="AlphaFoldDB" id="A0A543J4U4"/>
<name>A0A543J4U4_9PSEU</name>
<dbReference type="RefSeq" id="WP_141974683.1">
    <property type="nucleotide sequence ID" value="NZ_VFPP01000001.1"/>
</dbReference>
<sequence length="83" mass="9118">MASSGGQRHFGRVDPFCLFMVLPLVLIAGILIWGGLAWVGVVVIVCAAIVVVVDSWTNRPLPFDVPEDDDYDYDAPHTGRRAY</sequence>
<keyword evidence="2" id="KW-0812">Transmembrane</keyword>
<dbReference type="Proteomes" id="UP000316628">
    <property type="component" value="Unassembled WGS sequence"/>
</dbReference>
<reference evidence="3 4" key="1">
    <citation type="submission" date="2019-06" db="EMBL/GenBank/DDBJ databases">
        <title>Sequencing the genomes of 1000 actinobacteria strains.</title>
        <authorList>
            <person name="Klenk H.-P."/>
        </authorList>
    </citation>
    <scope>NUCLEOTIDE SEQUENCE [LARGE SCALE GENOMIC DNA]</scope>
    <source>
        <strain evidence="3 4">DSM 45456</strain>
    </source>
</reference>
<evidence type="ECO:0000313" key="3">
    <source>
        <dbReference type="EMBL" id="TQM77854.1"/>
    </source>
</evidence>
<accession>A0A543J4U4</accession>
<feature type="transmembrane region" description="Helical" evidence="2">
    <location>
        <begin position="20"/>
        <end position="53"/>
    </location>
</feature>
<comment type="caution">
    <text evidence="3">The sequence shown here is derived from an EMBL/GenBank/DDBJ whole genome shotgun (WGS) entry which is preliminary data.</text>
</comment>
<feature type="region of interest" description="Disordered" evidence="1">
    <location>
        <begin position="64"/>
        <end position="83"/>
    </location>
</feature>
<evidence type="ECO:0000313" key="4">
    <source>
        <dbReference type="Proteomes" id="UP000316628"/>
    </source>
</evidence>